<organism evidence="7">
    <name type="scientific">freshwater metagenome</name>
    <dbReference type="NCBI Taxonomy" id="449393"/>
    <lineage>
        <taxon>unclassified sequences</taxon>
        <taxon>metagenomes</taxon>
        <taxon>ecological metagenomes</taxon>
    </lineage>
</organism>
<dbReference type="GO" id="GO:0006508">
    <property type="term" value="P:proteolysis"/>
    <property type="evidence" value="ECO:0007669"/>
    <property type="project" value="UniProtKB-KW"/>
</dbReference>
<dbReference type="InterPro" id="IPR002470">
    <property type="entry name" value="Peptidase_S9A"/>
</dbReference>
<dbReference type="SUPFAM" id="SSF50993">
    <property type="entry name" value="Peptidase/esterase 'gauge' domain"/>
    <property type="match status" value="1"/>
</dbReference>
<dbReference type="AlphaFoldDB" id="A0A6J7DKB5"/>
<dbReference type="PANTHER" id="PTHR11757:SF19">
    <property type="entry name" value="PROLYL ENDOPEPTIDASE-LIKE"/>
    <property type="match status" value="1"/>
</dbReference>
<accession>A0A6J7DKB5</accession>
<evidence type="ECO:0000256" key="4">
    <source>
        <dbReference type="ARBA" id="ARBA00022825"/>
    </source>
</evidence>
<name>A0A6J7DKB5_9ZZZZ</name>
<proteinExistence type="inferred from homology"/>
<dbReference type="EMBL" id="CAFBLP010000014">
    <property type="protein sequence ID" value="CAB4870941.1"/>
    <property type="molecule type" value="Genomic_DNA"/>
</dbReference>
<evidence type="ECO:0000259" key="6">
    <source>
        <dbReference type="Pfam" id="PF02897"/>
    </source>
</evidence>
<dbReference type="Gene3D" id="3.40.50.1820">
    <property type="entry name" value="alpha/beta hydrolase"/>
    <property type="match status" value="1"/>
</dbReference>
<dbReference type="InterPro" id="IPR023302">
    <property type="entry name" value="Pept_S9A_N"/>
</dbReference>
<dbReference type="Gene3D" id="2.130.10.120">
    <property type="entry name" value="Prolyl oligopeptidase, N-terminal domain"/>
    <property type="match status" value="1"/>
</dbReference>
<keyword evidence="2" id="KW-0645">Protease</keyword>
<keyword evidence="3" id="KW-0378">Hydrolase</keyword>
<feature type="domain" description="Peptidase S9A N-terminal" evidence="6">
    <location>
        <begin position="19"/>
        <end position="399"/>
    </location>
</feature>
<dbReference type="SUPFAM" id="SSF53474">
    <property type="entry name" value="alpha/beta-Hydrolases"/>
    <property type="match status" value="1"/>
</dbReference>
<evidence type="ECO:0000256" key="2">
    <source>
        <dbReference type="ARBA" id="ARBA00022670"/>
    </source>
</evidence>
<dbReference type="PANTHER" id="PTHR11757">
    <property type="entry name" value="PROTEASE FAMILY S9A OLIGOPEPTIDASE"/>
    <property type="match status" value="1"/>
</dbReference>
<dbReference type="InterPro" id="IPR051543">
    <property type="entry name" value="Serine_Peptidase_S9A"/>
</dbReference>
<gene>
    <name evidence="7" type="ORF">UFOPK3376_00826</name>
</gene>
<reference evidence="7" key="1">
    <citation type="submission" date="2020-05" db="EMBL/GenBank/DDBJ databases">
        <authorList>
            <person name="Chiriac C."/>
            <person name="Salcher M."/>
            <person name="Ghai R."/>
            <person name="Kavagutti S V."/>
        </authorList>
    </citation>
    <scope>NUCLEOTIDE SEQUENCE</scope>
</reference>
<feature type="domain" description="Peptidase S9 prolyl oligopeptidase catalytic" evidence="5">
    <location>
        <begin position="458"/>
        <end position="670"/>
    </location>
</feature>
<evidence type="ECO:0000256" key="1">
    <source>
        <dbReference type="ARBA" id="ARBA00005228"/>
    </source>
</evidence>
<dbReference type="GO" id="GO:0004252">
    <property type="term" value="F:serine-type endopeptidase activity"/>
    <property type="evidence" value="ECO:0007669"/>
    <property type="project" value="InterPro"/>
</dbReference>
<protein>
    <submittedName>
        <fullName evidence="7">Unannotated protein</fullName>
    </submittedName>
</protein>
<dbReference type="InterPro" id="IPR001375">
    <property type="entry name" value="Peptidase_S9_cat"/>
</dbReference>
<sequence>MNAPVAKQIPFEWSRPTGAFSDPWAWLRDRDDPETIAYIDAENRFADAFFAPHAPFIETVFNEIKSRVEETDLAAPVRMDQWWYTTRTEEGASYPIHCRGTSRETAGEHVLLDQNVEAGDHEYFSLGAFEVSLDHRLLAWSSDTDGGERYTLRLRDLSTGAELTDVITDTTWGGCAWSHDSSIVFYVKPDEAMRPYQVWRHRVGTDQALDELVFEDLDERFFVSVDLTRSGQWLVIESASKLASVVAIIPSTQPLADPQIVRPLAEEMEYHLDHWGDRFVITTNLDAEDFRIMTAPVADPAEWTEFVAHQPGRRITGAEPFAGHLVVHEWLDAQPRVRVLWTDGRERIIDLGNEPHEVELDANPEWGATTVRFMYQSFTSPATVYEEDVETAERTLLKQTAVPGVDLSAYTASREWATAPDGTLVPVDIVRRASATPDGSAPCAVYGYGSYEVSMAPWFSVARLSLLDRGWTFALVHPRGGGELGRRWYTEGKLLAKVNTFTDTISCCEHLIETGWAAPNRLALRGGSAGGLLVGACINMRPDLFTSAVAEVPFVDVVSTMSDPSLPLTITEWEEWGDPRSQPWAAYMLGYSPYDNVDAHDYPALYVTAGLNDPRVSFHEPTKWVAKLRHLRTDDKPLVFKCEMGAGHGGPSGRYEMWRDEARVLAFLAATT</sequence>
<dbReference type="Pfam" id="PF00326">
    <property type="entry name" value="Peptidase_S9"/>
    <property type="match status" value="1"/>
</dbReference>
<evidence type="ECO:0000256" key="3">
    <source>
        <dbReference type="ARBA" id="ARBA00022801"/>
    </source>
</evidence>
<dbReference type="PRINTS" id="PR00862">
    <property type="entry name" value="PROLIGOPTASE"/>
</dbReference>
<keyword evidence="4" id="KW-0720">Serine protease</keyword>
<evidence type="ECO:0000313" key="7">
    <source>
        <dbReference type="EMBL" id="CAB4870941.1"/>
    </source>
</evidence>
<comment type="similarity">
    <text evidence="1">Belongs to the peptidase S9A family.</text>
</comment>
<dbReference type="InterPro" id="IPR029058">
    <property type="entry name" value="AB_hydrolase_fold"/>
</dbReference>
<evidence type="ECO:0000259" key="5">
    <source>
        <dbReference type="Pfam" id="PF00326"/>
    </source>
</evidence>
<dbReference type="Pfam" id="PF02897">
    <property type="entry name" value="Peptidase_S9_N"/>
    <property type="match status" value="1"/>
</dbReference>